<evidence type="ECO:0000256" key="17">
    <source>
        <dbReference type="PROSITE-ProRule" id="PRU10141"/>
    </source>
</evidence>
<dbReference type="SUPFAM" id="SSF49265">
    <property type="entry name" value="Fibronectin type III"/>
    <property type="match status" value="1"/>
</dbReference>
<dbReference type="CDD" id="cd00063">
    <property type="entry name" value="FN3"/>
    <property type="match status" value="2"/>
</dbReference>
<dbReference type="InterPro" id="IPR001090">
    <property type="entry name" value="Ephrin_rcpt_lig-bd_dom"/>
</dbReference>
<dbReference type="InterPro" id="IPR000719">
    <property type="entry name" value="Prot_kinase_dom"/>
</dbReference>
<dbReference type="FunFam" id="3.30.200.20:FF:000802">
    <property type="entry name" value="Ephrin receptor 1"/>
    <property type="match status" value="1"/>
</dbReference>
<dbReference type="Pfam" id="PF00041">
    <property type="entry name" value="fn3"/>
    <property type="match status" value="2"/>
</dbReference>
<dbReference type="SUPFAM" id="SSF56112">
    <property type="entry name" value="Protein kinase-like (PK-like)"/>
    <property type="match status" value="1"/>
</dbReference>
<feature type="domain" description="Fibronectin type-III" evidence="23">
    <location>
        <begin position="335"/>
        <end position="433"/>
    </location>
</feature>
<dbReference type="CDD" id="cd10319">
    <property type="entry name" value="EphR_LBD"/>
    <property type="match status" value="1"/>
</dbReference>
<dbReference type="Pfam" id="PF07714">
    <property type="entry name" value="PK_Tyr_Ser-Thr"/>
    <property type="match status" value="1"/>
</dbReference>
<feature type="signal peptide" evidence="20">
    <location>
        <begin position="1"/>
        <end position="28"/>
    </location>
</feature>
<feature type="region of interest" description="Disordered" evidence="18">
    <location>
        <begin position="546"/>
        <end position="567"/>
    </location>
</feature>
<evidence type="ECO:0000259" key="23">
    <source>
        <dbReference type="PROSITE" id="PS50853"/>
    </source>
</evidence>
<dbReference type="GO" id="GO:0005005">
    <property type="term" value="F:transmembrane-ephrin receptor activity"/>
    <property type="evidence" value="ECO:0007669"/>
    <property type="project" value="TreeGrafter"/>
</dbReference>
<evidence type="ECO:0000256" key="8">
    <source>
        <dbReference type="ARBA" id="ARBA00022737"/>
    </source>
</evidence>
<dbReference type="Gene3D" id="2.10.50.10">
    <property type="entry name" value="Tumor Necrosis Factor Receptor, subunit A, domain 2"/>
    <property type="match status" value="1"/>
</dbReference>
<keyword evidence="3" id="KW-1003">Cell membrane</keyword>
<evidence type="ECO:0000256" key="10">
    <source>
        <dbReference type="ARBA" id="ARBA00022777"/>
    </source>
</evidence>
<accession>A0A7M7MI58</accession>
<dbReference type="InterPro" id="IPR001660">
    <property type="entry name" value="SAM"/>
</dbReference>
<dbReference type="OMA" id="VKYIPNT"/>
<evidence type="ECO:0000256" key="12">
    <source>
        <dbReference type="ARBA" id="ARBA00022989"/>
    </source>
</evidence>
<dbReference type="PROSITE" id="PS00107">
    <property type="entry name" value="PROTEIN_KINASE_ATP"/>
    <property type="match status" value="1"/>
</dbReference>
<keyword evidence="9 17" id="KW-0547">Nucleotide-binding</keyword>
<dbReference type="InterPro" id="IPR009030">
    <property type="entry name" value="Growth_fac_rcpt_cys_sf"/>
</dbReference>
<dbReference type="Gene3D" id="3.30.200.20">
    <property type="entry name" value="Phosphorylase Kinase, domain 1"/>
    <property type="match status" value="1"/>
</dbReference>
<dbReference type="PROSITE" id="PS51550">
    <property type="entry name" value="EPH_LBD"/>
    <property type="match status" value="1"/>
</dbReference>
<dbReference type="InterPro" id="IPR050449">
    <property type="entry name" value="Ephrin_rcpt_TKs"/>
</dbReference>
<evidence type="ECO:0000256" key="3">
    <source>
        <dbReference type="ARBA" id="ARBA00022475"/>
    </source>
</evidence>
<dbReference type="GO" id="GO:0005886">
    <property type="term" value="C:plasma membrane"/>
    <property type="evidence" value="ECO:0007669"/>
    <property type="project" value="UniProtKB-SubCell"/>
</dbReference>
<dbReference type="AlphaFoldDB" id="A0A7M7MI58"/>
<evidence type="ECO:0000256" key="20">
    <source>
        <dbReference type="SAM" id="SignalP"/>
    </source>
</evidence>
<evidence type="ECO:0000313" key="25">
    <source>
        <dbReference type="EnsemblMetazoa" id="XP_022665649"/>
    </source>
</evidence>
<dbReference type="GO" id="GO:0007411">
    <property type="term" value="P:axon guidance"/>
    <property type="evidence" value="ECO:0007669"/>
    <property type="project" value="TreeGrafter"/>
</dbReference>
<dbReference type="InParanoid" id="A0A7M7MI58"/>
<dbReference type="InterPro" id="IPR036116">
    <property type="entry name" value="FN3_sf"/>
</dbReference>
<keyword evidence="10" id="KW-0418">Kinase</keyword>
<evidence type="ECO:0000259" key="22">
    <source>
        <dbReference type="PROSITE" id="PS50105"/>
    </source>
</evidence>
<keyword evidence="11 17" id="KW-0067">ATP-binding</keyword>
<evidence type="ECO:0000256" key="6">
    <source>
        <dbReference type="ARBA" id="ARBA00022692"/>
    </source>
</evidence>
<dbReference type="SMART" id="SM00219">
    <property type="entry name" value="TyrKc"/>
    <property type="match status" value="1"/>
</dbReference>
<dbReference type="Pfam" id="PF14575">
    <property type="entry name" value="EphA2_TM"/>
    <property type="match status" value="1"/>
</dbReference>
<sequence>MTRRPVTELLPALILLLACSTSVSRTYAAKKVVLLDTTTETSLEWTRYPYGPQARTPGWVEESFTDFEKGINWRSYVVCDVAYRDVNNWLWTPLIERSNASRIYIELQFSMRDCSLFPGMAVSCKETFSLLYYEIDEGSRETPPWEPESYKLIDRIAADEGRFTSTSEVIINTEVRSIPVTKRGVYFAVRDEGACLSLIALRVYYITCPNVTLNHAFFPETPTAADITAIVAQEGRCVSNAQMVETPRLVCKGDGEWTLPTGGCKCRPGHEPAGHECRACPHGMFKSTVGDAPCQPCPRNSEALIEGSPECQCIEGFFRSPSDPKSMACTQPPRAPQNLTFAFVDQSTVILVWNQPRDDGGRRDTTYRVRCDACGAQATYTPAQSGFNETRVTVSGLSPVTRYRFEVFAENGVTPVAGEELRKAEILVRTEPSVAFVIKKVFARPVRINEIMLNWDPPKSASSSTDTTIERYEIRYFPRKFSKNETIVQTNMTQISIGNLMANTEYGFQVRVRTQRGFGEYSEALYRTTGIQQGSPLAGIGGMSGSASVGGSGHSGLRQSEGATDSSTSGQVTVIVGLSVVVVIVIIALVVAFLYVKRNNEECNKKQPSDCDTLEYRNGEGKKMVDQGPLVQTTPLFTTPLFTNCGTIGSRSYVDPHTYEDPQQAMREFTREIDREAISIEDVIGAGEFADVCRGLLRQTTQRGEVRLVPVAVKTLKQGSTEKARNDFLTEATIMGQFDHPNVIYLEGVVTRTSPVMIITELMENGSLDQYLRDNKGQFNMIELVAMLHGIASGMQYLSSMNFVHRDLAARNVLVNAELVCKIADFGLSREIEYSAYSGSKGEYRTSGGKIPVRWTAPEGIQFRIFTTASDVWSFGIVCWEVLSLGERPYYNWPNQDVIKKVEDGYRLPPPRDCPEALHMLMVDCWRSDRTLRPSFTSIVGTLEGLLKQPGTLRRLAVNNNKQQHQLLQGGGACHQRSQHSSTLQLNNVGVAGSGLSGMVSLGTQPHSSMQHLQQQQSAIYGCTPNSVTLGGAHSTMQLHHNAANARSVEEWLTMIKMSRYLDHFLRGGFTTLESVAHLSHSDLVRIGVQLVGHQIKLLNEAEQLRAGRQAGAHDLKSQQGHDGFLV</sequence>
<evidence type="ECO:0000256" key="16">
    <source>
        <dbReference type="ARBA" id="ARBA00023180"/>
    </source>
</evidence>
<dbReference type="EnsemblMetazoa" id="XM_022809914">
    <property type="protein sequence ID" value="XP_022665649"/>
    <property type="gene ID" value="LOC111252304"/>
</dbReference>
<dbReference type="PRINTS" id="PR00109">
    <property type="entry name" value="TYRKINASE"/>
</dbReference>
<evidence type="ECO:0000256" key="1">
    <source>
        <dbReference type="ARBA" id="ARBA00004251"/>
    </source>
</evidence>
<keyword evidence="5" id="KW-0808">Transferase</keyword>
<keyword evidence="6 19" id="KW-0812">Transmembrane</keyword>
<dbReference type="KEGG" id="vde:111252304"/>
<dbReference type="InterPro" id="IPR008266">
    <property type="entry name" value="Tyr_kinase_AS"/>
</dbReference>
<dbReference type="FunCoup" id="A0A7M7MI58">
    <property type="interactions" value="239"/>
</dbReference>
<dbReference type="SMART" id="SM00615">
    <property type="entry name" value="EPH_lbd"/>
    <property type="match status" value="1"/>
</dbReference>
<keyword evidence="7 20" id="KW-0732">Signal</keyword>
<dbReference type="Gene3D" id="1.10.510.10">
    <property type="entry name" value="Transferase(Phosphotransferase) domain 1"/>
    <property type="match status" value="1"/>
</dbReference>
<feature type="transmembrane region" description="Helical" evidence="19">
    <location>
        <begin position="574"/>
        <end position="596"/>
    </location>
</feature>
<dbReference type="GO" id="GO:0005524">
    <property type="term" value="F:ATP binding"/>
    <property type="evidence" value="ECO:0007669"/>
    <property type="project" value="UniProtKB-UniRule"/>
</dbReference>
<keyword evidence="15" id="KW-0675">Receptor</keyword>
<dbReference type="PROSITE" id="PS51257">
    <property type="entry name" value="PROKAR_LIPOPROTEIN"/>
    <property type="match status" value="1"/>
</dbReference>
<feature type="domain" description="SAM" evidence="22">
    <location>
        <begin position="1044"/>
        <end position="1108"/>
    </location>
</feature>
<keyword evidence="13 19" id="KW-0472">Membrane</keyword>
<dbReference type="Pfam" id="PF07647">
    <property type="entry name" value="SAM_2"/>
    <property type="match status" value="1"/>
</dbReference>
<dbReference type="InterPro" id="IPR027936">
    <property type="entry name" value="Eph_TM"/>
</dbReference>
<evidence type="ECO:0000256" key="4">
    <source>
        <dbReference type="ARBA" id="ARBA00022553"/>
    </source>
</evidence>
<dbReference type="PANTHER" id="PTHR46877:SF14">
    <property type="entry name" value="RECEPTOR PROTEIN-TYROSINE KINASE"/>
    <property type="match status" value="1"/>
</dbReference>
<protein>
    <recommendedName>
        <fullName evidence="2">receptor protein-tyrosine kinase</fullName>
        <ecNumber evidence="2">2.7.10.1</ecNumber>
    </recommendedName>
</protein>
<dbReference type="InterPro" id="IPR008979">
    <property type="entry name" value="Galactose-bd-like_sf"/>
</dbReference>
<evidence type="ECO:0000313" key="26">
    <source>
        <dbReference type="Proteomes" id="UP000594260"/>
    </source>
</evidence>
<dbReference type="PROSITE" id="PS00791">
    <property type="entry name" value="RECEPTOR_TYR_KIN_V_2"/>
    <property type="match status" value="1"/>
</dbReference>
<name>A0A7M7MI58_VARDE</name>
<dbReference type="PROSITE" id="PS50853">
    <property type="entry name" value="FN3"/>
    <property type="match status" value="2"/>
</dbReference>
<dbReference type="FunFam" id="2.60.120.260:FF:000089">
    <property type="entry name" value="Eph receptor tyrosine kinase"/>
    <property type="match status" value="1"/>
</dbReference>
<dbReference type="PROSITE" id="PS50011">
    <property type="entry name" value="PROTEIN_KINASE_DOM"/>
    <property type="match status" value="1"/>
</dbReference>
<dbReference type="Pfam" id="PF25599">
    <property type="entry name" value="Ephrin_CRD"/>
    <property type="match status" value="1"/>
</dbReference>
<keyword evidence="16" id="KW-0325">Glycoprotein</keyword>
<feature type="domain" description="Protein kinase" evidence="21">
    <location>
        <begin position="678"/>
        <end position="947"/>
    </location>
</feature>
<dbReference type="InterPro" id="IPR011009">
    <property type="entry name" value="Kinase-like_dom_sf"/>
</dbReference>
<evidence type="ECO:0000256" key="2">
    <source>
        <dbReference type="ARBA" id="ARBA00011902"/>
    </source>
</evidence>
<dbReference type="FunFam" id="1.10.510.10:FF:000268">
    <property type="entry name" value="Receptor protein-tyrosine kinase"/>
    <property type="match status" value="1"/>
</dbReference>
<dbReference type="InterPro" id="IPR001426">
    <property type="entry name" value="Tyr_kinase_rcpt_V_CS"/>
</dbReference>
<dbReference type="SMART" id="SM00060">
    <property type="entry name" value="FN3"/>
    <property type="match status" value="2"/>
</dbReference>
<dbReference type="InterPro" id="IPR001245">
    <property type="entry name" value="Ser-Thr/Tyr_kinase_cat_dom"/>
</dbReference>
<evidence type="ECO:0000256" key="7">
    <source>
        <dbReference type="ARBA" id="ARBA00022729"/>
    </source>
</evidence>
<dbReference type="PROSITE" id="PS50105">
    <property type="entry name" value="SAM_DOMAIN"/>
    <property type="match status" value="1"/>
</dbReference>
<dbReference type="Gene3D" id="1.10.150.50">
    <property type="entry name" value="Transcription Factor, Ets-1"/>
    <property type="match status" value="1"/>
</dbReference>
<dbReference type="SUPFAM" id="SSF47769">
    <property type="entry name" value="SAM/Pointed domain"/>
    <property type="match status" value="1"/>
</dbReference>
<keyword evidence="4" id="KW-0597">Phosphoprotein</keyword>
<dbReference type="GeneID" id="111252304"/>
<feature type="chain" id="PRO_5029878227" description="receptor protein-tyrosine kinase" evidence="20">
    <location>
        <begin position="29"/>
        <end position="1127"/>
    </location>
</feature>
<dbReference type="PROSITE" id="PS00109">
    <property type="entry name" value="PROTEIN_KINASE_TYR"/>
    <property type="match status" value="1"/>
</dbReference>
<evidence type="ECO:0000256" key="15">
    <source>
        <dbReference type="ARBA" id="ARBA00023170"/>
    </source>
</evidence>
<dbReference type="InterPro" id="IPR017441">
    <property type="entry name" value="Protein_kinase_ATP_BS"/>
</dbReference>
<dbReference type="SUPFAM" id="SSF49785">
    <property type="entry name" value="Galactose-binding domain-like"/>
    <property type="match status" value="1"/>
</dbReference>
<dbReference type="SMART" id="SM00454">
    <property type="entry name" value="SAM"/>
    <property type="match status" value="1"/>
</dbReference>
<dbReference type="InterPro" id="IPR013783">
    <property type="entry name" value="Ig-like_fold"/>
</dbReference>
<dbReference type="EC" id="2.7.10.1" evidence="2"/>
<evidence type="ECO:0000256" key="5">
    <source>
        <dbReference type="ARBA" id="ARBA00022679"/>
    </source>
</evidence>
<evidence type="ECO:0000256" key="11">
    <source>
        <dbReference type="ARBA" id="ARBA00022840"/>
    </source>
</evidence>
<dbReference type="InterPro" id="IPR013761">
    <property type="entry name" value="SAM/pointed_sf"/>
</dbReference>
<dbReference type="GO" id="GO:0030425">
    <property type="term" value="C:dendrite"/>
    <property type="evidence" value="ECO:0007669"/>
    <property type="project" value="TreeGrafter"/>
</dbReference>
<feature type="domain" description="Eph LBD" evidence="24">
    <location>
        <begin position="30"/>
        <end position="213"/>
    </location>
</feature>
<evidence type="ECO:0000259" key="24">
    <source>
        <dbReference type="PROSITE" id="PS51550"/>
    </source>
</evidence>
<evidence type="ECO:0000256" key="13">
    <source>
        <dbReference type="ARBA" id="ARBA00023136"/>
    </source>
</evidence>
<dbReference type="CTD" id="43803"/>
<reference evidence="25" key="1">
    <citation type="submission" date="2021-01" db="UniProtKB">
        <authorList>
            <consortium name="EnsemblMetazoa"/>
        </authorList>
    </citation>
    <scope>IDENTIFICATION</scope>
</reference>
<proteinExistence type="predicted"/>
<feature type="binding site" evidence="17">
    <location>
        <position position="714"/>
    </location>
    <ligand>
        <name>ATP</name>
        <dbReference type="ChEBI" id="CHEBI:30616"/>
    </ligand>
</feature>
<organism evidence="25 26">
    <name type="scientific">Varroa destructor</name>
    <name type="common">Honeybee mite</name>
    <dbReference type="NCBI Taxonomy" id="109461"/>
    <lineage>
        <taxon>Eukaryota</taxon>
        <taxon>Metazoa</taxon>
        <taxon>Ecdysozoa</taxon>
        <taxon>Arthropoda</taxon>
        <taxon>Chelicerata</taxon>
        <taxon>Arachnida</taxon>
        <taxon>Acari</taxon>
        <taxon>Parasitiformes</taxon>
        <taxon>Mesostigmata</taxon>
        <taxon>Gamasina</taxon>
        <taxon>Dermanyssoidea</taxon>
        <taxon>Varroidae</taxon>
        <taxon>Varroa</taxon>
    </lineage>
</organism>
<comment type="subcellular location">
    <subcellularLocation>
        <location evidence="1">Cell membrane</location>
        <topology evidence="1">Single-pass type I membrane protein</topology>
    </subcellularLocation>
</comment>
<feature type="compositionally biased region" description="Polar residues" evidence="18">
    <location>
        <begin position="557"/>
        <end position="567"/>
    </location>
</feature>
<evidence type="ECO:0000256" key="14">
    <source>
        <dbReference type="ARBA" id="ARBA00023137"/>
    </source>
</evidence>
<dbReference type="InterPro" id="IPR003961">
    <property type="entry name" value="FN3_dom"/>
</dbReference>
<dbReference type="SMART" id="SM01411">
    <property type="entry name" value="Ephrin_rec_like"/>
    <property type="match status" value="1"/>
</dbReference>
<dbReference type="Gene3D" id="2.60.120.260">
    <property type="entry name" value="Galactose-binding domain-like"/>
    <property type="match status" value="1"/>
</dbReference>
<dbReference type="PANTHER" id="PTHR46877">
    <property type="entry name" value="EPH RECEPTOR A5"/>
    <property type="match status" value="1"/>
</dbReference>
<dbReference type="FunFam" id="2.10.50.10:FF:000001">
    <property type="entry name" value="Ephrin type-A receptor 5"/>
    <property type="match status" value="1"/>
</dbReference>
<dbReference type="Gene3D" id="2.60.40.1770">
    <property type="entry name" value="ephrin a2 ectodomain"/>
    <property type="match status" value="1"/>
</dbReference>
<evidence type="ECO:0000256" key="9">
    <source>
        <dbReference type="ARBA" id="ARBA00022741"/>
    </source>
</evidence>
<dbReference type="Gene3D" id="2.60.40.10">
    <property type="entry name" value="Immunoglobulins"/>
    <property type="match status" value="2"/>
</dbReference>
<dbReference type="Proteomes" id="UP000594260">
    <property type="component" value="Unplaced"/>
</dbReference>
<evidence type="ECO:0000256" key="19">
    <source>
        <dbReference type="SAM" id="Phobius"/>
    </source>
</evidence>
<keyword evidence="14" id="KW-0829">Tyrosine-protein kinase</keyword>
<keyword evidence="8" id="KW-0677">Repeat</keyword>
<evidence type="ECO:0000259" key="21">
    <source>
        <dbReference type="PROSITE" id="PS50011"/>
    </source>
</evidence>
<dbReference type="InterPro" id="IPR020635">
    <property type="entry name" value="Tyr_kinase_cat_dom"/>
</dbReference>
<feature type="domain" description="Fibronectin type-III" evidence="23">
    <location>
        <begin position="437"/>
        <end position="532"/>
    </location>
</feature>
<dbReference type="RefSeq" id="XP_022665649.1">
    <property type="nucleotide sequence ID" value="XM_022809914.1"/>
</dbReference>
<keyword evidence="12 19" id="KW-1133">Transmembrane helix</keyword>
<dbReference type="SUPFAM" id="SSF57184">
    <property type="entry name" value="Growth factor receptor domain"/>
    <property type="match status" value="1"/>
</dbReference>
<evidence type="ECO:0000256" key="18">
    <source>
        <dbReference type="SAM" id="MobiDB-lite"/>
    </source>
</evidence>
<dbReference type="OrthoDB" id="4062651at2759"/>
<keyword evidence="26" id="KW-1185">Reference proteome</keyword>
<dbReference type="Pfam" id="PF01404">
    <property type="entry name" value="Ephrin_lbd"/>
    <property type="match status" value="1"/>
</dbReference>